<evidence type="ECO:0000259" key="2">
    <source>
        <dbReference type="Pfam" id="PF21768"/>
    </source>
</evidence>
<protein>
    <submittedName>
        <fullName evidence="3">Uncharacterized protein</fullName>
    </submittedName>
</protein>
<dbReference type="InterPro" id="IPR049036">
    <property type="entry name" value="AF_1763-like_C"/>
</dbReference>
<feature type="domain" description="AF-1763-like C-terminal" evidence="2">
    <location>
        <begin position="337"/>
        <end position="453"/>
    </location>
</feature>
<gene>
    <name evidence="3" type="ORF">Kalk_10290</name>
</gene>
<dbReference type="PANTHER" id="PTHR32015">
    <property type="entry name" value="FASTING INDUCED LIPASE"/>
    <property type="match status" value="1"/>
</dbReference>
<dbReference type="GO" id="GO:0016298">
    <property type="term" value="F:lipase activity"/>
    <property type="evidence" value="ECO:0007669"/>
    <property type="project" value="TreeGrafter"/>
</dbReference>
<dbReference type="PANTHER" id="PTHR32015:SF1">
    <property type="entry name" value="LIPASE"/>
    <property type="match status" value="1"/>
</dbReference>
<dbReference type="Pfam" id="PF01674">
    <property type="entry name" value="Lipase_2"/>
    <property type="match status" value="1"/>
</dbReference>
<organism evidence="3 4">
    <name type="scientific">Ketobacter alkanivorans</name>
    <dbReference type="NCBI Taxonomy" id="1917421"/>
    <lineage>
        <taxon>Bacteria</taxon>
        <taxon>Pseudomonadati</taxon>
        <taxon>Pseudomonadota</taxon>
        <taxon>Gammaproteobacteria</taxon>
        <taxon>Pseudomonadales</taxon>
        <taxon>Ketobacteraceae</taxon>
        <taxon>Ketobacter</taxon>
    </lineage>
</organism>
<dbReference type="InterPro" id="IPR040664">
    <property type="entry name" value="AFL_C"/>
</dbReference>
<dbReference type="Pfam" id="PF21768">
    <property type="entry name" value="AF_1763-like_C"/>
    <property type="match status" value="1"/>
</dbReference>
<dbReference type="Pfam" id="PF18067">
    <property type="entry name" value="Lipase_C"/>
    <property type="match status" value="1"/>
</dbReference>
<keyword evidence="4" id="KW-1185">Reference proteome</keyword>
<reference evidence="4" key="1">
    <citation type="submission" date="2017-08" db="EMBL/GenBank/DDBJ databases">
        <title>Direct submision.</title>
        <authorList>
            <person name="Kim S.-J."/>
            <person name="Rhee S.-K."/>
        </authorList>
    </citation>
    <scope>NUCLEOTIDE SEQUENCE [LARGE SCALE GENOMIC DNA]</scope>
    <source>
        <strain evidence="4">GI5</strain>
    </source>
</reference>
<dbReference type="Gene3D" id="3.40.50.1820">
    <property type="entry name" value="alpha/beta hydrolase"/>
    <property type="match status" value="1"/>
</dbReference>
<dbReference type="Gene3D" id="2.60.40.2200">
    <property type="match status" value="1"/>
</dbReference>
<dbReference type="Proteomes" id="UP000235116">
    <property type="component" value="Chromosome"/>
</dbReference>
<dbReference type="EMBL" id="CP022684">
    <property type="protein sequence ID" value="AUM12783.1"/>
    <property type="molecule type" value="Genomic_DNA"/>
</dbReference>
<dbReference type="Gene3D" id="2.60.40.2190">
    <property type="match status" value="1"/>
</dbReference>
<sequence>MVSFWQPNHHETTIMMKSFQRGIGLLILSALLLFSHSVSAGQHRHHTPKTPLIFVHGGAGSASQFESQAMRLTSNGYPQKLLFALEYDSSFRIDTVDAVHNRLDQLISRVQAQTGASQVDVMGHSLGTYVLNGYLTSSPERAANVAHYVNLDGYSAAAEPGGVPTLALWAEIGEGGHVGGAMNITVAGQTHVETATSAESFGYLYEFLTGKKPRSSTIRASRRPFVSIAGRAVLFPYNIGVDGARVEVYEVDGTTGQRLRSFPKARFEIDSSGEWGPFFGWAGAYYEFVIVREGQEHHIYKQPFLRDDHFVRLLTSAVGGGISANVDSAPEQSNLIISRDKEFWGERPLQNDVLTINGISVINAANSPFSNRTNVLYFFDQGSDGDSDLSQPIPYFHGLPFITGNDLFIPSSDKGDDRIRLTLTPRGGNGALQVLNVPNWPSPEHRITVMFNDFVQDDSVPR</sequence>
<dbReference type="InterPro" id="IPR029058">
    <property type="entry name" value="AB_hydrolase_fold"/>
</dbReference>
<feature type="domain" description="AFL C-terminal" evidence="1">
    <location>
        <begin position="226"/>
        <end position="317"/>
    </location>
</feature>
<evidence type="ECO:0000313" key="4">
    <source>
        <dbReference type="Proteomes" id="UP000235116"/>
    </source>
</evidence>
<proteinExistence type="predicted"/>
<evidence type="ECO:0000313" key="3">
    <source>
        <dbReference type="EMBL" id="AUM12783.1"/>
    </source>
</evidence>
<dbReference type="GO" id="GO:0016042">
    <property type="term" value="P:lipid catabolic process"/>
    <property type="evidence" value="ECO:0007669"/>
    <property type="project" value="InterPro"/>
</dbReference>
<dbReference type="AlphaFoldDB" id="A0A2K9LKK1"/>
<dbReference type="InterPro" id="IPR002918">
    <property type="entry name" value="Lipase_EstA/Esterase_EstB"/>
</dbReference>
<dbReference type="KEGG" id="kak:Kalk_10290"/>
<dbReference type="SUPFAM" id="SSF53474">
    <property type="entry name" value="alpha/beta-Hydrolases"/>
    <property type="match status" value="1"/>
</dbReference>
<accession>A0A2K9LKK1</accession>
<name>A0A2K9LKK1_9GAMM</name>
<evidence type="ECO:0000259" key="1">
    <source>
        <dbReference type="Pfam" id="PF18067"/>
    </source>
</evidence>